<evidence type="ECO:0000256" key="1">
    <source>
        <dbReference type="SAM" id="Coils"/>
    </source>
</evidence>
<keyword evidence="4" id="KW-1185">Reference proteome</keyword>
<gene>
    <name evidence="3" type="ORF">B1756_09045</name>
</gene>
<dbReference type="KEGG" id="naj:B1756_09045"/>
<evidence type="ECO:0000313" key="3">
    <source>
        <dbReference type="EMBL" id="ARS89865.1"/>
    </source>
</evidence>
<feature type="region of interest" description="Disordered" evidence="2">
    <location>
        <begin position="69"/>
        <end position="94"/>
    </location>
</feature>
<name>A0A2Z2HUN7_9EURY</name>
<evidence type="ECO:0000256" key="2">
    <source>
        <dbReference type="SAM" id="MobiDB-lite"/>
    </source>
</evidence>
<dbReference type="GeneID" id="32894223"/>
<dbReference type="OrthoDB" id="157412at2157"/>
<organism evidence="3 4">
    <name type="scientific">Natrarchaeobaculum aegyptiacum</name>
    <dbReference type="NCBI Taxonomy" id="745377"/>
    <lineage>
        <taxon>Archaea</taxon>
        <taxon>Methanobacteriati</taxon>
        <taxon>Methanobacteriota</taxon>
        <taxon>Stenosarchaea group</taxon>
        <taxon>Halobacteria</taxon>
        <taxon>Halobacteriales</taxon>
        <taxon>Natrialbaceae</taxon>
        <taxon>Natrarchaeobaculum</taxon>
    </lineage>
</organism>
<dbReference type="EMBL" id="CP019893">
    <property type="protein sequence ID" value="ARS89865.1"/>
    <property type="molecule type" value="Genomic_DNA"/>
</dbReference>
<protein>
    <submittedName>
        <fullName evidence="3">Uncharacterized protein</fullName>
    </submittedName>
</protein>
<dbReference type="AlphaFoldDB" id="A0A2Z2HUN7"/>
<reference evidence="4" key="1">
    <citation type="submission" date="2017-02" db="EMBL/GenBank/DDBJ databases">
        <title>Natronthermophilus aegyptiacus gen. nov.,sp. nov., an aerobic, extremely halophilic alkalithermophilic archaeon isolated from the athalassohaline Wadi An Natrun, Egypt.</title>
        <authorList>
            <person name="Zhao B."/>
        </authorList>
    </citation>
    <scope>NUCLEOTIDE SEQUENCE [LARGE SCALE GENOMIC DNA]</scope>
    <source>
        <strain evidence="4">JW/NM-HA 15</strain>
    </source>
</reference>
<sequence>MSWDHHDTPESLRTEAERYDRIVAALEDLLVEVRDDPVKDSRLEELFDQVTTANPNLWNTATAFIVVEGAEDGDSRTTGDDADEDDSTQPTATVTDVSKLAQGKWAPEIVDDCDAMVTLEIQRGLMPDDFTYQVGRELQDEIDDFRERAAKKRQEAAELEDSDGQDG</sequence>
<evidence type="ECO:0000313" key="4">
    <source>
        <dbReference type="Proteomes" id="UP000250088"/>
    </source>
</evidence>
<accession>A0A2Z2HUN7</accession>
<dbReference type="RefSeq" id="WP_086888244.1">
    <property type="nucleotide sequence ID" value="NZ_CP019893.1"/>
</dbReference>
<proteinExistence type="predicted"/>
<keyword evidence="1" id="KW-0175">Coiled coil</keyword>
<feature type="coiled-coil region" evidence="1">
    <location>
        <begin position="135"/>
        <end position="162"/>
    </location>
</feature>
<dbReference type="Proteomes" id="UP000250088">
    <property type="component" value="Chromosome"/>
</dbReference>